<dbReference type="GO" id="GO:0008009">
    <property type="term" value="F:chemokine activity"/>
    <property type="evidence" value="ECO:0007669"/>
    <property type="project" value="InterPro"/>
</dbReference>
<name>A0A9D3TJF2_MEGAT</name>
<evidence type="ECO:0000256" key="2">
    <source>
        <dbReference type="SAM" id="SignalP"/>
    </source>
</evidence>
<dbReference type="SMART" id="SM00199">
    <property type="entry name" value="SCY"/>
    <property type="match status" value="1"/>
</dbReference>
<evidence type="ECO:0000313" key="4">
    <source>
        <dbReference type="EMBL" id="KAG7487429.1"/>
    </source>
</evidence>
<evidence type="ECO:0000259" key="3">
    <source>
        <dbReference type="SMART" id="SM00199"/>
    </source>
</evidence>
<reference evidence="4" key="1">
    <citation type="submission" date="2021-01" db="EMBL/GenBank/DDBJ databases">
        <authorList>
            <person name="Zahm M."/>
            <person name="Roques C."/>
            <person name="Cabau C."/>
            <person name="Klopp C."/>
            <person name="Donnadieu C."/>
            <person name="Jouanno E."/>
            <person name="Lampietro C."/>
            <person name="Louis A."/>
            <person name="Herpin A."/>
            <person name="Echchiki A."/>
            <person name="Berthelot C."/>
            <person name="Parey E."/>
            <person name="Roest-Crollius H."/>
            <person name="Braasch I."/>
            <person name="Postlethwait J."/>
            <person name="Bobe J."/>
            <person name="Montfort J."/>
            <person name="Bouchez O."/>
            <person name="Begum T."/>
            <person name="Mejri S."/>
            <person name="Adams A."/>
            <person name="Chen W.-J."/>
            <person name="Guiguen Y."/>
        </authorList>
    </citation>
    <scope>NUCLEOTIDE SEQUENCE</scope>
    <source>
        <strain evidence="4">YG-15Mar2019-1</strain>
        <tissue evidence="4">Brain</tissue>
    </source>
</reference>
<dbReference type="InterPro" id="IPR036048">
    <property type="entry name" value="Interleukin_8-like_sf"/>
</dbReference>
<dbReference type="Gene3D" id="2.40.50.40">
    <property type="match status" value="1"/>
</dbReference>
<evidence type="ECO:0000256" key="1">
    <source>
        <dbReference type="ARBA" id="ARBA00022514"/>
    </source>
</evidence>
<protein>
    <recommendedName>
        <fullName evidence="3">Chemokine interleukin-8-like domain-containing protein</fullName>
    </recommendedName>
</protein>
<keyword evidence="5" id="KW-1185">Reference proteome</keyword>
<dbReference type="Proteomes" id="UP001046870">
    <property type="component" value="Chromosome 2"/>
</dbReference>
<dbReference type="GO" id="GO:0005615">
    <property type="term" value="C:extracellular space"/>
    <property type="evidence" value="ECO:0007669"/>
    <property type="project" value="UniProtKB-KW"/>
</dbReference>
<feature type="signal peptide" evidence="2">
    <location>
        <begin position="1"/>
        <end position="26"/>
    </location>
</feature>
<sequence length="101" mass="11131">MHLSLAHGQLVSLIFAAMLLFTCVSSVPMKPTSCCESTSPKPIETPITSCRIQTPSGQCVKAVIFVSEGKHYCSFPGARWVQTKVKEMFRNGTPCEFPKHK</sequence>
<gene>
    <name evidence="4" type="ORF">MATL_G00023370</name>
</gene>
<dbReference type="EMBL" id="JAFDVH010000002">
    <property type="protein sequence ID" value="KAG7487429.1"/>
    <property type="molecule type" value="Genomic_DNA"/>
</dbReference>
<dbReference type="InterPro" id="IPR001811">
    <property type="entry name" value="Chemokine_IL8-like_dom"/>
</dbReference>
<dbReference type="GO" id="GO:0006955">
    <property type="term" value="P:immune response"/>
    <property type="evidence" value="ECO:0007669"/>
    <property type="project" value="InterPro"/>
</dbReference>
<evidence type="ECO:0000313" key="5">
    <source>
        <dbReference type="Proteomes" id="UP001046870"/>
    </source>
</evidence>
<dbReference type="OrthoDB" id="8457630at2759"/>
<dbReference type="AlphaFoldDB" id="A0A9D3TJF2"/>
<organism evidence="4 5">
    <name type="scientific">Megalops atlanticus</name>
    <name type="common">Tarpon</name>
    <name type="synonym">Clupea gigantea</name>
    <dbReference type="NCBI Taxonomy" id="7932"/>
    <lineage>
        <taxon>Eukaryota</taxon>
        <taxon>Metazoa</taxon>
        <taxon>Chordata</taxon>
        <taxon>Craniata</taxon>
        <taxon>Vertebrata</taxon>
        <taxon>Euteleostomi</taxon>
        <taxon>Actinopterygii</taxon>
        <taxon>Neopterygii</taxon>
        <taxon>Teleostei</taxon>
        <taxon>Elopiformes</taxon>
        <taxon>Megalopidae</taxon>
        <taxon>Megalops</taxon>
    </lineage>
</organism>
<feature type="chain" id="PRO_5038637304" description="Chemokine interleukin-8-like domain-containing protein" evidence="2">
    <location>
        <begin position="27"/>
        <end position="101"/>
    </location>
</feature>
<keyword evidence="1" id="KW-0202">Cytokine</keyword>
<dbReference type="SUPFAM" id="SSF54117">
    <property type="entry name" value="Interleukin 8-like chemokines"/>
    <property type="match status" value="1"/>
</dbReference>
<feature type="domain" description="Chemokine interleukin-8-like" evidence="3">
    <location>
        <begin position="31"/>
        <end position="88"/>
    </location>
</feature>
<dbReference type="Pfam" id="PF00048">
    <property type="entry name" value="IL8"/>
    <property type="match status" value="1"/>
</dbReference>
<keyword evidence="2" id="KW-0732">Signal</keyword>
<proteinExistence type="predicted"/>
<comment type="caution">
    <text evidence="4">The sequence shown here is derived from an EMBL/GenBank/DDBJ whole genome shotgun (WGS) entry which is preliminary data.</text>
</comment>
<accession>A0A9D3TJF2</accession>